<dbReference type="AlphaFoldDB" id="A0A4S8INU3"/>
<dbReference type="GO" id="GO:0009699">
    <property type="term" value="P:phenylpropanoid biosynthetic process"/>
    <property type="evidence" value="ECO:0007669"/>
    <property type="project" value="UniProtKB-ARBA"/>
</dbReference>
<proteinExistence type="inferred from homology"/>
<comment type="subcellular location">
    <subcellularLocation>
        <location evidence="4">Secreted</location>
        <location evidence="4">Extracellular space</location>
        <location evidence="4">Apoplast</location>
    </subcellularLocation>
</comment>
<dbReference type="InterPro" id="IPR004265">
    <property type="entry name" value="Dirigent"/>
</dbReference>
<organism evidence="5 6">
    <name type="scientific">Musa balbisiana</name>
    <name type="common">Banana</name>
    <dbReference type="NCBI Taxonomy" id="52838"/>
    <lineage>
        <taxon>Eukaryota</taxon>
        <taxon>Viridiplantae</taxon>
        <taxon>Streptophyta</taxon>
        <taxon>Embryophyta</taxon>
        <taxon>Tracheophyta</taxon>
        <taxon>Spermatophyta</taxon>
        <taxon>Magnoliopsida</taxon>
        <taxon>Liliopsida</taxon>
        <taxon>Zingiberales</taxon>
        <taxon>Musaceae</taxon>
        <taxon>Musa</taxon>
    </lineage>
</organism>
<dbReference type="Proteomes" id="UP000317650">
    <property type="component" value="Chromosome 6"/>
</dbReference>
<feature type="signal peptide" evidence="4">
    <location>
        <begin position="1"/>
        <end position="25"/>
    </location>
</feature>
<comment type="similarity">
    <text evidence="1 4">Belongs to the plant dirigent protein family.</text>
</comment>
<gene>
    <name evidence="5" type="ORF">C4D60_Mb06t18110</name>
</gene>
<evidence type="ECO:0000256" key="4">
    <source>
        <dbReference type="RuleBase" id="RU363099"/>
    </source>
</evidence>
<evidence type="ECO:0000256" key="3">
    <source>
        <dbReference type="ARBA" id="ARBA00022525"/>
    </source>
</evidence>
<keyword evidence="4" id="KW-0052">Apoplast</keyword>
<name>A0A4S8INU3_MUSBA</name>
<accession>A0A4S8INU3</accession>
<dbReference type="InterPro" id="IPR044859">
    <property type="entry name" value="Allene_oxi_cyc_Dirigent"/>
</dbReference>
<dbReference type="GO" id="GO:0048046">
    <property type="term" value="C:apoplast"/>
    <property type="evidence" value="ECO:0007669"/>
    <property type="project" value="UniProtKB-SubCell"/>
</dbReference>
<dbReference type="Pfam" id="PF03018">
    <property type="entry name" value="Dirigent"/>
    <property type="match status" value="1"/>
</dbReference>
<dbReference type="STRING" id="52838.A0A4S8INU3"/>
<keyword evidence="6" id="KW-1185">Reference proteome</keyword>
<evidence type="ECO:0000256" key="2">
    <source>
        <dbReference type="ARBA" id="ARBA00011738"/>
    </source>
</evidence>
<reference evidence="5 6" key="1">
    <citation type="journal article" date="2019" name="Nat. Plants">
        <title>Genome sequencing of Musa balbisiana reveals subgenome evolution and function divergence in polyploid bananas.</title>
        <authorList>
            <person name="Yao X."/>
        </authorList>
    </citation>
    <scope>NUCLEOTIDE SEQUENCE [LARGE SCALE GENOMIC DNA]</scope>
    <source>
        <strain evidence="6">cv. DH-PKW</strain>
        <tissue evidence="5">Leaves</tissue>
    </source>
</reference>
<dbReference type="Gene3D" id="2.40.480.10">
    <property type="entry name" value="Allene oxide cyclase-like"/>
    <property type="match status" value="1"/>
</dbReference>
<dbReference type="EMBL" id="PYDT01000009">
    <property type="protein sequence ID" value="THU50243.1"/>
    <property type="molecule type" value="Genomic_DNA"/>
</dbReference>
<sequence length="190" mass="20516">MADAVGKAFLVLVVFLSSFLLPSSCGRIETTSFSKGVHAKLKEKVSHLHFYFHDVVSGRNVTAVAVARPPNAQPPTLFGVVMVMDDLLTEGPEPTSRPVGRAQGLYAAAGLQETGFLQAMNLVFVGGKYDGSVLTVLGRNAPFHAVREMPVVGGSGLFRFARGYAVARTYRLDMSTGNAIVEYDVYVMHY</sequence>
<comment type="function">
    <text evidence="4">Dirigent proteins impart stereoselectivity on the phenoxy radical-coupling reaction, yielding optically active lignans from two molecules of coniferyl alcohol in the biosynthesis of lignans, flavonolignans, and alkaloids and thus plays a central role in plant secondary metabolism.</text>
</comment>
<evidence type="ECO:0000313" key="6">
    <source>
        <dbReference type="Proteomes" id="UP000317650"/>
    </source>
</evidence>
<evidence type="ECO:0000313" key="5">
    <source>
        <dbReference type="EMBL" id="THU50243.1"/>
    </source>
</evidence>
<dbReference type="PANTHER" id="PTHR21495">
    <property type="entry name" value="NUCLEOPORIN-RELATED"/>
    <property type="match status" value="1"/>
</dbReference>
<evidence type="ECO:0000256" key="1">
    <source>
        <dbReference type="ARBA" id="ARBA00010746"/>
    </source>
</evidence>
<keyword evidence="3 4" id="KW-0964">Secreted</keyword>
<keyword evidence="4" id="KW-0732">Signal</keyword>
<comment type="caution">
    <text evidence="5">The sequence shown here is derived from an EMBL/GenBank/DDBJ whole genome shotgun (WGS) entry which is preliminary data.</text>
</comment>
<feature type="chain" id="PRO_5021043058" description="Dirigent protein" evidence="4">
    <location>
        <begin position="26"/>
        <end position="190"/>
    </location>
</feature>
<comment type="subunit">
    <text evidence="2 4">Homodimer.</text>
</comment>
<protein>
    <recommendedName>
        <fullName evidence="4">Dirigent protein</fullName>
    </recommendedName>
</protein>